<dbReference type="PANTHER" id="PTHR12271">
    <property type="entry name" value="POLY A POLYMERASE CID PAP -RELATED"/>
    <property type="match status" value="1"/>
</dbReference>
<dbReference type="GO" id="GO:0031123">
    <property type="term" value="P:RNA 3'-end processing"/>
    <property type="evidence" value="ECO:0007669"/>
    <property type="project" value="TreeGrafter"/>
</dbReference>
<evidence type="ECO:0000259" key="2">
    <source>
        <dbReference type="Pfam" id="PF22600"/>
    </source>
</evidence>
<reference evidence="3" key="1">
    <citation type="submission" date="2017-07" db="EMBL/GenBank/DDBJ databases">
        <title>Taro Niue Genome Assembly and Annotation.</title>
        <authorList>
            <person name="Atibalentja N."/>
            <person name="Keating K."/>
            <person name="Fields C.J."/>
        </authorList>
    </citation>
    <scope>NUCLEOTIDE SEQUENCE</scope>
    <source>
        <strain evidence="3">Niue_2</strain>
        <tissue evidence="3">Leaf</tissue>
    </source>
</reference>
<accession>A0A843X704</accession>
<dbReference type="Gene3D" id="3.30.460.10">
    <property type="entry name" value="Beta Polymerase, domain 2"/>
    <property type="match status" value="1"/>
</dbReference>
<feature type="compositionally biased region" description="Low complexity" evidence="1">
    <location>
        <begin position="393"/>
        <end position="403"/>
    </location>
</feature>
<dbReference type="CDD" id="cd05402">
    <property type="entry name" value="NT_PAP_TUTase"/>
    <property type="match status" value="1"/>
</dbReference>
<evidence type="ECO:0000313" key="3">
    <source>
        <dbReference type="EMBL" id="MQM14905.1"/>
    </source>
</evidence>
<feature type="region of interest" description="Disordered" evidence="1">
    <location>
        <begin position="345"/>
        <end position="421"/>
    </location>
</feature>
<dbReference type="GO" id="GO:0050265">
    <property type="term" value="F:RNA uridylyltransferase activity"/>
    <property type="evidence" value="ECO:0007669"/>
    <property type="project" value="TreeGrafter"/>
</dbReference>
<proteinExistence type="predicted"/>
<dbReference type="EMBL" id="NMUH01006279">
    <property type="protein sequence ID" value="MQM14905.1"/>
    <property type="molecule type" value="Genomic_DNA"/>
</dbReference>
<evidence type="ECO:0000256" key="1">
    <source>
        <dbReference type="SAM" id="MobiDB-lite"/>
    </source>
</evidence>
<feature type="compositionally biased region" description="Polar residues" evidence="1">
    <location>
        <begin position="346"/>
        <end position="356"/>
    </location>
</feature>
<dbReference type="AlphaFoldDB" id="A0A843X704"/>
<dbReference type="Gene3D" id="1.10.1410.10">
    <property type="match status" value="1"/>
</dbReference>
<evidence type="ECO:0000313" key="4">
    <source>
        <dbReference type="Proteomes" id="UP000652761"/>
    </source>
</evidence>
<dbReference type="SUPFAM" id="SSF81301">
    <property type="entry name" value="Nucleotidyltransferase"/>
    <property type="match status" value="1"/>
</dbReference>
<keyword evidence="4" id="KW-1185">Reference proteome</keyword>
<protein>
    <recommendedName>
        <fullName evidence="2">Poly(A) RNA polymerase mitochondrial-like central palm domain-containing protein</fullName>
    </recommendedName>
</protein>
<name>A0A843X704_COLES</name>
<sequence length="421" mass="47146">MRAQIVLSRRPPSFNWSSSSSRDILFLIKPREEDRVSRLITIDDVRKVIQSVTSLKGAAVNPFGSFISNLYTKWGDLDLSVQVSHSLHSSIGKRRKQNLLREVMMAFRRAGWGQLQFIPHARVPLLIYENSSRSISCDISIDNYVGLIKSKIFLWITEIDERFRDMVLLIKEWAKVHDINVPKAGTLNSYSLCLLVIFHFQTCNPPILPPLKDIYGGNLFSKIRELATDNAICTYSAKWESIRNKLDWSGKSYKLIVEDPFEQPDNAARAVGETGLTKISNAFAETYRSLSSSLVLSDKKALLSILVRPHVLGHVGSAPRLHEGSTGTRGHENRTVTNYAAAHSPRVQTRVATSGVSVHSQVRSNWSSSSSSPSSTSRNSGVSVHSQVRNNWSSSSPSSTPRSYRGARETQSRTVWTPRYT</sequence>
<comment type="caution">
    <text evidence="3">The sequence shown here is derived from an EMBL/GenBank/DDBJ whole genome shotgun (WGS) entry which is preliminary data.</text>
</comment>
<dbReference type="Pfam" id="PF22600">
    <property type="entry name" value="MTPAP-like_central"/>
    <property type="match status" value="1"/>
</dbReference>
<dbReference type="Proteomes" id="UP000652761">
    <property type="component" value="Unassembled WGS sequence"/>
</dbReference>
<dbReference type="PANTHER" id="PTHR12271:SF123">
    <property type="entry name" value="PROTEIN HESO1"/>
    <property type="match status" value="1"/>
</dbReference>
<feature type="compositionally biased region" description="Polar residues" evidence="1">
    <location>
        <begin position="412"/>
        <end position="421"/>
    </location>
</feature>
<dbReference type="InterPro" id="IPR054708">
    <property type="entry name" value="MTPAP-like_central"/>
</dbReference>
<feature type="compositionally biased region" description="Low complexity" evidence="1">
    <location>
        <begin position="357"/>
        <end position="386"/>
    </location>
</feature>
<gene>
    <name evidence="3" type="ORF">Taro_047839</name>
</gene>
<organism evidence="3 4">
    <name type="scientific">Colocasia esculenta</name>
    <name type="common">Wild taro</name>
    <name type="synonym">Arum esculentum</name>
    <dbReference type="NCBI Taxonomy" id="4460"/>
    <lineage>
        <taxon>Eukaryota</taxon>
        <taxon>Viridiplantae</taxon>
        <taxon>Streptophyta</taxon>
        <taxon>Embryophyta</taxon>
        <taxon>Tracheophyta</taxon>
        <taxon>Spermatophyta</taxon>
        <taxon>Magnoliopsida</taxon>
        <taxon>Liliopsida</taxon>
        <taxon>Araceae</taxon>
        <taxon>Aroideae</taxon>
        <taxon>Colocasieae</taxon>
        <taxon>Colocasia</taxon>
    </lineage>
</organism>
<dbReference type="SUPFAM" id="SSF81631">
    <property type="entry name" value="PAP/OAS1 substrate-binding domain"/>
    <property type="match status" value="1"/>
</dbReference>
<dbReference type="OrthoDB" id="2274644at2759"/>
<feature type="domain" description="Poly(A) RNA polymerase mitochondrial-like central palm" evidence="2">
    <location>
        <begin position="27"/>
        <end position="153"/>
    </location>
</feature>
<dbReference type="InterPro" id="IPR043519">
    <property type="entry name" value="NT_sf"/>
</dbReference>